<evidence type="ECO:0000313" key="3">
    <source>
        <dbReference type="EMBL" id="QTA93487.1"/>
    </source>
</evidence>
<reference evidence="3" key="1">
    <citation type="journal article" date="2021" name="Microb. Physiol.">
        <title>Proteogenomic Insights into the Physiology of Marine, Sulfate-Reducing, Filamentous Desulfonema limicola and Desulfonema magnum.</title>
        <authorList>
            <person name="Schnaars V."/>
            <person name="Wohlbrand L."/>
            <person name="Scheve S."/>
            <person name="Hinrichs C."/>
            <person name="Reinhardt R."/>
            <person name="Rabus R."/>
        </authorList>
    </citation>
    <scope>NUCLEOTIDE SEQUENCE</scope>
    <source>
        <strain evidence="3">4be13</strain>
    </source>
</reference>
<sequence length="511" mass="57921">MIKFNPRLCRNEREVESKFIVHYLLPELGYRPETWYQEVACGSIRLDFMAFAAYCAPFVSDGAARFTLVIEAKHPREKLDRHVRKLKYYLSSLRVRYGLLTNAKEVRIYERCRQDMMLIFSCPGEDVVNHMDKLRSLVGRDGIRGKSLSGKKDSDDRGHQIRLAETQEKIILRPVSEEKCTGNSEASDSPNEQEHTPRRPARAVPRISSNPTVKEKYFENKGKDTMKIITVYHNKGGVGKTTAVVNLAAALSRKGKQVLVIDLDSQANTTYATGLIKFADEEDDNIKDRNILHVLRSEDLDPIEEVARKSQFSSHEIDVVPSHIDLMQAELDLTQEGDVPFILVDKLKAVEKMYDIAILDTPPSLNLYARSAVIAADYLIIPSDLKPFANQGLANVKDFIKKNNSTRKHIGKGPIRLLGVLPSKISTHPQFVKHSLPKRIEKIPKIYGIQVMESRIFEREDLAKCTEDFETIAGQEIPNPSSVFDYKPHSQSAEEFETLAEEVMRKIGVAE</sequence>
<dbReference type="KEGG" id="dmm:dnm_095880"/>
<feature type="region of interest" description="Disordered" evidence="1">
    <location>
        <begin position="174"/>
        <end position="204"/>
    </location>
</feature>
<keyword evidence="4" id="KW-1185">Reference proteome</keyword>
<evidence type="ECO:0000256" key="1">
    <source>
        <dbReference type="SAM" id="MobiDB-lite"/>
    </source>
</evidence>
<dbReference type="PANTHER" id="PTHR13696">
    <property type="entry name" value="P-LOOP CONTAINING NUCLEOSIDE TRIPHOSPHATE HYDROLASE"/>
    <property type="match status" value="1"/>
</dbReference>
<dbReference type="PANTHER" id="PTHR13696:SF99">
    <property type="entry name" value="COBYRINIC ACID AC-DIAMIDE SYNTHASE"/>
    <property type="match status" value="1"/>
</dbReference>
<dbReference type="RefSeq" id="WP_207680408.1">
    <property type="nucleotide sequence ID" value="NZ_CP061800.1"/>
</dbReference>
<accession>A0A975BY45</accession>
<dbReference type="InterPro" id="IPR050678">
    <property type="entry name" value="DNA_Partitioning_ATPase"/>
</dbReference>
<evidence type="ECO:0000313" key="4">
    <source>
        <dbReference type="Proteomes" id="UP000663722"/>
    </source>
</evidence>
<dbReference type="Proteomes" id="UP000663722">
    <property type="component" value="Chromosome"/>
</dbReference>
<dbReference type="AlphaFoldDB" id="A0A975BY45"/>
<dbReference type="EMBL" id="CP061800">
    <property type="protein sequence ID" value="QTA93487.1"/>
    <property type="molecule type" value="Genomic_DNA"/>
</dbReference>
<feature type="compositionally biased region" description="Polar residues" evidence="1">
    <location>
        <begin position="181"/>
        <end position="190"/>
    </location>
</feature>
<dbReference type="Gene3D" id="3.40.50.300">
    <property type="entry name" value="P-loop containing nucleotide triphosphate hydrolases"/>
    <property type="match status" value="1"/>
</dbReference>
<protein>
    <submittedName>
        <fullName evidence="3">AAA ATPase-like domain-containing protein</fullName>
    </submittedName>
</protein>
<proteinExistence type="predicted"/>
<feature type="domain" description="AAA" evidence="2">
    <location>
        <begin position="226"/>
        <end position="405"/>
    </location>
</feature>
<gene>
    <name evidence="3" type="ORF">dnm_095880</name>
</gene>
<dbReference type="InterPro" id="IPR025669">
    <property type="entry name" value="AAA_dom"/>
</dbReference>
<dbReference type="SUPFAM" id="SSF52540">
    <property type="entry name" value="P-loop containing nucleoside triphosphate hydrolases"/>
    <property type="match status" value="1"/>
</dbReference>
<dbReference type="Pfam" id="PF13614">
    <property type="entry name" value="AAA_31"/>
    <property type="match status" value="1"/>
</dbReference>
<name>A0A975BY45_9BACT</name>
<dbReference type="CDD" id="cd02042">
    <property type="entry name" value="ParAB_family"/>
    <property type="match status" value="1"/>
</dbReference>
<dbReference type="InterPro" id="IPR027417">
    <property type="entry name" value="P-loop_NTPase"/>
</dbReference>
<evidence type="ECO:0000259" key="2">
    <source>
        <dbReference type="Pfam" id="PF13614"/>
    </source>
</evidence>
<organism evidence="3 4">
    <name type="scientific">Desulfonema magnum</name>
    <dbReference type="NCBI Taxonomy" id="45655"/>
    <lineage>
        <taxon>Bacteria</taxon>
        <taxon>Pseudomonadati</taxon>
        <taxon>Thermodesulfobacteriota</taxon>
        <taxon>Desulfobacteria</taxon>
        <taxon>Desulfobacterales</taxon>
        <taxon>Desulfococcaceae</taxon>
        <taxon>Desulfonema</taxon>
    </lineage>
</organism>